<dbReference type="OrthoDB" id="9801656at2"/>
<dbReference type="GO" id="GO:0016747">
    <property type="term" value="F:acyltransferase activity, transferring groups other than amino-acyl groups"/>
    <property type="evidence" value="ECO:0007669"/>
    <property type="project" value="InterPro"/>
</dbReference>
<dbReference type="PANTHER" id="PTHR43792:SF1">
    <property type="entry name" value="N-ACETYLTRANSFERASE DOMAIN-CONTAINING PROTEIN"/>
    <property type="match status" value="1"/>
</dbReference>
<organism evidence="2 3">
    <name type="scientific">Pseudomonas fluorescens</name>
    <dbReference type="NCBI Taxonomy" id="294"/>
    <lineage>
        <taxon>Bacteria</taxon>
        <taxon>Pseudomonadati</taxon>
        <taxon>Pseudomonadota</taxon>
        <taxon>Gammaproteobacteria</taxon>
        <taxon>Pseudomonadales</taxon>
        <taxon>Pseudomonadaceae</taxon>
        <taxon>Pseudomonas</taxon>
    </lineage>
</organism>
<dbReference type="InterPro" id="IPR016181">
    <property type="entry name" value="Acyl_CoA_acyltransferase"/>
</dbReference>
<dbReference type="PROSITE" id="PS51186">
    <property type="entry name" value="GNAT"/>
    <property type="match status" value="1"/>
</dbReference>
<dbReference type="Gene3D" id="3.40.630.30">
    <property type="match status" value="1"/>
</dbReference>
<reference evidence="2 3" key="1">
    <citation type="submission" date="2016-12" db="EMBL/GenBank/DDBJ databases">
        <title>Draft genome sequences of seven strains of Pseudomonas fluorescens that produce 4-formylaminooxyvinylglycine.</title>
        <authorList>
            <person name="Okrent R.A."/>
            <person name="Manning V.A."/>
            <person name="Trippe K.M."/>
        </authorList>
    </citation>
    <scope>NUCLEOTIDE SEQUENCE [LARGE SCALE GENOMIC DNA]</scope>
    <source>
        <strain evidence="2 3">P5A</strain>
    </source>
</reference>
<dbReference type="AlphaFoldDB" id="A0A1T2Y0R1"/>
<dbReference type="InterPro" id="IPR000182">
    <property type="entry name" value="GNAT_dom"/>
</dbReference>
<dbReference type="Proteomes" id="UP000190965">
    <property type="component" value="Unassembled WGS sequence"/>
</dbReference>
<evidence type="ECO:0000313" key="2">
    <source>
        <dbReference type="EMBL" id="OPA85701.1"/>
    </source>
</evidence>
<proteinExistence type="predicted"/>
<dbReference type="InterPro" id="IPR051531">
    <property type="entry name" value="N-acetyltransferase"/>
</dbReference>
<dbReference type="Pfam" id="PF13302">
    <property type="entry name" value="Acetyltransf_3"/>
    <property type="match status" value="1"/>
</dbReference>
<gene>
    <name evidence="2" type="ORF">BFW87_27055</name>
</gene>
<dbReference type="EMBL" id="MSDF01000053">
    <property type="protein sequence ID" value="OPA85701.1"/>
    <property type="molecule type" value="Genomic_DNA"/>
</dbReference>
<name>A0A1T2Y0R1_PSEFL</name>
<comment type="caution">
    <text evidence="2">The sequence shown here is derived from an EMBL/GenBank/DDBJ whole genome shotgun (WGS) entry which is preliminary data.</text>
</comment>
<protein>
    <submittedName>
        <fullName evidence="2">GNAT family N-acetyltransferase</fullName>
    </submittedName>
</protein>
<feature type="domain" description="N-acetyltransferase" evidence="1">
    <location>
        <begin position="8"/>
        <end position="169"/>
    </location>
</feature>
<evidence type="ECO:0000313" key="3">
    <source>
        <dbReference type="Proteomes" id="UP000190965"/>
    </source>
</evidence>
<dbReference type="SUPFAM" id="SSF55729">
    <property type="entry name" value="Acyl-CoA N-acyltransferases (Nat)"/>
    <property type="match status" value="1"/>
</dbReference>
<dbReference type="RefSeq" id="WP_078742785.1">
    <property type="nucleotide sequence ID" value="NZ_MSDF01000053.1"/>
</dbReference>
<accession>A0A1T2Y0R1</accession>
<sequence length="176" mass="19575">MSISPSRLVYRPPQPSDVQRLFAIYGDPQTNLFNPSGPMASLADAQRTLDHWLEQWATLGYGWWAIARREQPEHIIGFGGVAPLNYLDVQRINLGYRFAVEAWGQGYATEVGRAALVLAFETLGLTEVFGLVRPDHAASIRVLEKLGLQRFGELDDVPGKAPSLVFRLCHPTTEIS</sequence>
<dbReference type="PANTHER" id="PTHR43792">
    <property type="entry name" value="GNAT FAMILY, PUTATIVE (AFU_ORTHOLOGUE AFUA_3G00765)-RELATED-RELATED"/>
    <property type="match status" value="1"/>
</dbReference>
<keyword evidence="2" id="KW-0808">Transferase</keyword>
<evidence type="ECO:0000259" key="1">
    <source>
        <dbReference type="PROSITE" id="PS51186"/>
    </source>
</evidence>